<dbReference type="EMBL" id="LAZR01000078">
    <property type="protein sequence ID" value="KKN94420.1"/>
    <property type="molecule type" value="Genomic_DNA"/>
</dbReference>
<organism evidence="2">
    <name type="scientific">marine sediment metagenome</name>
    <dbReference type="NCBI Taxonomy" id="412755"/>
    <lineage>
        <taxon>unclassified sequences</taxon>
        <taxon>metagenomes</taxon>
        <taxon>ecological metagenomes</taxon>
    </lineage>
</organism>
<dbReference type="Pfam" id="PF00176">
    <property type="entry name" value="SNF2-rel_dom"/>
    <property type="match status" value="1"/>
</dbReference>
<dbReference type="InterPro" id="IPR014001">
    <property type="entry name" value="Helicase_ATP-bd"/>
</dbReference>
<reference evidence="2" key="1">
    <citation type="journal article" date="2015" name="Nature">
        <title>Complex archaea that bridge the gap between prokaryotes and eukaryotes.</title>
        <authorList>
            <person name="Spang A."/>
            <person name="Saw J.H."/>
            <person name="Jorgensen S.L."/>
            <person name="Zaremba-Niedzwiedzka K."/>
            <person name="Martijn J."/>
            <person name="Lind A.E."/>
            <person name="van Eijk R."/>
            <person name="Schleper C."/>
            <person name="Guy L."/>
            <person name="Ettema T.J."/>
        </authorList>
    </citation>
    <scope>NUCLEOTIDE SEQUENCE</scope>
</reference>
<dbReference type="AlphaFoldDB" id="A0A0F9UMV1"/>
<proteinExistence type="predicted"/>
<dbReference type="PANTHER" id="PTHR45629:SF7">
    <property type="entry name" value="DNA EXCISION REPAIR PROTEIN ERCC-6-RELATED"/>
    <property type="match status" value="1"/>
</dbReference>
<evidence type="ECO:0000313" key="2">
    <source>
        <dbReference type="EMBL" id="KKN94420.1"/>
    </source>
</evidence>
<feature type="domain" description="Helicase ATP-binding" evidence="1">
    <location>
        <begin position="19"/>
        <end position="233"/>
    </location>
</feature>
<dbReference type="InterPro" id="IPR050496">
    <property type="entry name" value="SNF2_RAD54_helicase_repair"/>
</dbReference>
<dbReference type="InterPro" id="IPR027417">
    <property type="entry name" value="P-loop_NTPase"/>
</dbReference>
<protein>
    <recommendedName>
        <fullName evidence="1">Helicase ATP-binding domain-containing protein</fullName>
    </recommendedName>
</protein>
<dbReference type="PROSITE" id="PS51192">
    <property type="entry name" value="HELICASE_ATP_BIND_1"/>
    <property type="match status" value="1"/>
</dbReference>
<dbReference type="SUPFAM" id="SSF52540">
    <property type="entry name" value="P-loop containing nucleoside triphosphate hydrolases"/>
    <property type="match status" value="2"/>
</dbReference>
<sequence length="506" mass="58429">MSKARRPRKALRRYQRIFKNKIVRLNNLILALPMGSGKTGTCLTAMLDLLDDGEVKKVLIVAPLLVAVGTWPDEIDDWEHTADLTWTLLRADDDDPDIKAKREMFYRDARDLWGFPPKDAAKFANRMRNRAKEWKLRKLAETGTEVHIINREALPWLWKHFGEGERWPYDMLVVDEASMFKNAKIRTPLKELTRFGVAAKARKFAKRVVLLTGTPAPKGLENLFGLSYIADGGDRLGNSKHLFMRTYFDKKTVKMGTLKIPKYIEKPWAEAKIMDRLGDIMFSMREEDCVDLPPMIPIPMKVSLPPRILDQYKRFERTLYSEEYDVEAVNKGVLQNKLLQFANGSMYNEDREEVWIHDEKLEALEQIVEDANGMPVLCAYTFAFDIRRIRKLFPKAVVFGRGNVVEQKRAWNRGEIDFMAAHPASIGHGQNIQYGGHISVWYGLTPDLELYQQFNKRLHRSGQTHTVFNHHLIATGTYDEKMLPLLTRRDATQDRIIEAVRVNLAA</sequence>
<accession>A0A0F9UMV1</accession>
<evidence type="ECO:0000259" key="1">
    <source>
        <dbReference type="PROSITE" id="PS51192"/>
    </source>
</evidence>
<dbReference type="InterPro" id="IPR000330">
    <property type="entry name" value="SNF2_N"/>
</dbReference>
<dbReference type="Gene3D" id="3.40.50.300">
    <property type="entry name" value="P-loop containing nucleotide triphosphate hydrolases"/>
    <property type="match status" value="2"/>
</dbReference>
<dbReference type="GO" id="GO:0005524">
    <property type="term" value="F:ATP binding"/>
    <property type="evidence" value="ECO:0007669"/>
    <property type="project" value="InterPro"/>
</dbReference>
<name>A0A0F9UMV1_9ZZZZ</name>
<gene>
    <name evidence="2" type="ORF">LCGC14_0187670</name>
</gene>
<comment type="caution">
    <text evidence="2">The sequence shown here is derived from an EMBL/GenBank/DDBJ whole genome shotgun (WGS) entry which is preliminary data.</text>
</comment>
<dbReference type="PANTHER" id="PTHR45629">
    <property type="entry name" value="SNF2/RAD54 FAMILY MEMBER"/>
    <property type="match status" value="1"/>
</dbReference>
<dbReference type="SMART" id="SM00487">
    <property type="entry name" value="DEXDc"/>
    <property type="match status" value="1"/>
</dbReference>